<dbReference type="PANTHER" id="PTHR42893">
    <property type="entry name" value="PROTEIN DETOXIFICATION 44, CHLOROPLASTIC-RELATED"/>
    <property type="match status" value="1"/>
</dbReference>
<dbReference type="Proteomes" id="UP000594263">
    <property type="component" value="Unplaced"/>
</dbReference>
<comment type="similarity">
    <text evidence="2">Belongs to the multi antimicrobial extrusion (MATE) (TC 2.A.66.1) family.</text>
</comment>
<proteinExistence type="inferred from homology"/>
<dbReference type="EnsemblPlants" id="Kaladp0062s0072.1.v1.1">
    <property type="protein sequence ID" value="Kaladp0062s0072.1.v1.1"/>
    <property type="gene ID" value="Kaladp0062s0072.v1.1"/>
</dbReference>
<reference evidence="7" key="1">
    <citation type="submission" date="2021-01" db="UniProtKB">
        <authorList>
            <consortium name="EnsemblPlants"/>
        </authorList>
    </citation>
    <scope>IDENTIFICATION</scope>
</reference>
<protein>
    <submittedName>
        <fullName evidence="7">Uncharacterized protein</fullName>
    </submittedName>
</protein>
<evidence type="ECO:0000256" key="3">
    <source>
        <dbReference type="ARBA" id="ARBA00022692"/>
    </source>
</evidence>
<keyword evidence="5 6" id="KW-0472">Membrane</keyword>
<evidence type="ECO:0000256" key="6">
    <source>
        <dbReference type="SAM" id="Phobius"/>
    </source>
</evidence>
<dbReference type="InterPro" id="IPR044644">
    <property type="entry name" value="DinF-like"/>
</dbReference>
<evidence type="ECO:0000256" key="5">
    <source>
        <dbReference type="ARBA" id="ARBA00023136"/>
    </source>
</evidence>
<accession>A0A7N0UE38</accession>
<dbReference type="InterPro" id="IPR002528">
    <property type="entry name" value="MATE_fam"/>
</dbReference>
<organism evidence="7 8">
    <name type="scientific">Kalanchoe fedtschenkoi</name>
    <name type="common">Lavender scallops</name>
    <name type="synonym">South American air plant</name>
    <dbReference type="NCBI Taxonomy" id="63787"/>
    <lineage>
        <taxon>Eukaryota</taxon>
        <taxon>Viridiplantae</taxon>
        <taxon>Streptophyta</taxon>
        <taxon>Embryophyta</taxon>
        <taxon>Tracheophyta</taxon>
        <taxon>Spermatophyta</taxon>
        <taxon>Magnoliopsida</taxon>
        <taxon>eudicotyledons</taxon>
        <taxon>Gunneridae</taxon>
        <taxon>Pentapetalae</taxon>
        <taxon>Saxifragales</taxon>
        <taxon>Crassulaceae</taxon>
        <taxon>Kalanchoe</taxon>
    </lineage>
</organism>
<comment type="subcellular location">
    <subcellularLocation>
        <location evidence="1">Membrane</location>
        <topology evidence="1">Multi-pass membrane protein</topology>
    </subcellularLocation>
</comment>
<evidence type="ECO:0000313" key="8">
    <source>
        <dbReference type="Proteomes" id="UP000594263"/>
    </source>
</evidence>
<evidence type="ECO:0000256" key="1">
    <source>
        <dbReference type="ARBA" id="ARBA00004141"/>
    </source>
</evidence>
<keyword evidence="3 6" id="KW-0812">Transmembrane</keyword>
<dbReference type="GO" id="GO:0016020">
    <property type="term" value="C:membrane"/>
    <property type="evidence" value="ECO:0007669"/>
    <property type="project" value="UniProtKB-SubCell"/>
</dbReference>
<feature type="transmembrane region" description="Helical" evidence="6">
    <location>
        <begin position="83"/>
        <end position="100"/>
    </location>
</feature>
<evidence type="ECO:0000256" key="4">
    <source>
        <dbReference type="ARBA" id="ARBA00022989"/>
    </source>
</evidence>
<evidence type="ECO:0000313" key="7">
    <source>
        <dbReference type="EnsemblPlants" id="Kaladp0062s0072.1.v1.1"/>
    </source>
</evidence>
<dbReference type="AlphaFoldDB" id="A0A7N0UE38"/>
<dbReference type="PANTHER" id="PTHR42893:SF9">
    <property type="entry name" value="PROTEIN DETOXIFICATION 46, CHLOROPLASTIC"/>
    <property type="match status" value="1"/>
</dbReference>
<evidence type="ECO:0000256" key="2">
    <source>
        <dbReference type="ARBA" id="ARBA00010199"/>
    </source>
</evidence>
<sequence length="161" mass="17570">MVGHSCHRDRVIKIFVPDNVRSFDKTPIFQDKREVQHQISILLFVGLACGVFMMIFTKLYGAWALTAFTGPKNVHLVPAADTYVQIRGLAWPAVLIGWVAQSASLGMKDSWGPLKALAVASLVNGVGDIVLCSYLGYGIAGAAWATMVSQVREINYLIICT</sequence>
<dbReference type="GO" id="GO:0015297">
    <property type="term" value="F:antiporter activity"/>
    <property type="evidence" value="ECO:0007669"/>
    <property type="project" value="InterPro"/>
</dbReference>
<keyword evidence="4 6" id="KW-1133">Transmembrane helix</keyword>
<name>A0A7N0UE38_KALFE</name>
<feature type="transmembrane region" description="Helical" evidence="6">
    <location>
        <begin position="41"/>
        <end position="63"/>
    </location>
</feature>
<dbReference type="Gramene" id="Kaladp0062s0072.1.v1.1">
    <property type="protein sequence ID" value="Kaladp0062s0072.1.v1.1"/>
    <property type="gene ID" value="Kaladp0062s0072.v1.1"/>
</dbReference>
<dbReference type="Pfam" id="PF01554">
    <property type="entry name" value="MatE"/>
    <property type="match status" value="1"/>
</dbReference>
<keyword evidence="8" id="KW-1185">Reference proteome</keyword>
<dbReference type="GO" id="GO:0042910">
    <property type="term" value="F:xenobiotic transmembrane transporter activity"/>
    <property type="evidence" value="ECO:0007669"/>
    <property type="project" value="InterPro"/>
</dbReference>